<dbReference type="PANTHER" id="PTHR43591">
    <property type="entry name" value="METHYLTRANSFERASE"/>
    <property type="match status" value="1"/>
</dbReference>
<dbReference type="Gene3D" id="3.40.50.150">
    <property type="entry name" value="Vaccinia Virus protein VP39"/>
    <property type="match status" value="1"/>
</dbReference>
<dbReference type="EMBL" id="ML119923">
    <property type="protein sequence ID" value="RPA71499.1"/>
    <property type="molecule type" value="Genomic_DNA"/>
</dbReference>
<organism evidence="2 3">
    <name type="scientific">Ascobolus immersus RN42</name>
    <dbReference type="NCBI Taxonomy" id="1160509"/>
    <lineage>
        <taxon>Eukaryota</taxon>
        <taxon>Fungi</taxon>
        <taxon>Dikarya</taxon>
        <taxon>Ascomycota</taxon>
        <taxon>Pezizomycotina</taxon>
        <taxon>Pezizomycetes</taxon>
        <taxon>Pezizales</taxon>
        <taxon>Ascobolaceae</taxon>
        <taxon>Ascobolus</taxon>
    </lineage>
</organism>
<sequence>MAGKELDPRDTIEIGSDDSDGYSTSGSSWDSDTTSLASSIFNYVYENGRRYANENRGTNLMPNDETELERLDLMHHCYNLLFNGSLYKTKFPSNFFDQPRRVLDVGTGTGIWAVDFGDQHPTSTVIGIDVSPVQPSFVPPNVRFEIDDFESPTWTYSDDQKFDFIHIRTLIGSVKDWPTFLKRVHDNLAPGGYVEVVESDISGAFSSDGTFEKSILKELTDLLDTACKKVGARMDVAPELHKLLKQAGFNKLEETKMQIPLGTWPKDERYKKLGLVFAECAKTGAEAYNLAALTRILHWDGKRAKDFIAEAVRAIQDRKIHTVYPQVVILGQKD</sequence>
<evidence type="ECO:0000256" key="1">
    <source>
        <dbReference type="SAM" id="MobiDB-lite"/>
    </source>
</evidence>
<evidence type="ECO:0000313" key="2">
    <source>
        <dbReference type="EMBL" id="RPA71499.1"/>
    </source>
</evidence>
<dbReference type="SUPFAM" id="SSF53335">
    <property type="entry name" value="S-adenosyl-L-methionine-dependent methyltransferases"/>
    <property type="match status" value="1"/>
</dbReference>
<dbReference type="STRING" id="1160509.A0A3N4HA95"/>
<keyword evidence="3" id="KW-1185">Reference proteome</keyword>
<feature type="compositionally biased region" description="Low complexity" evidence="1">
    <location>
        <begin position="21"/>
        <end position="32"/>
    </location>
</feature>
<name>A0A3N4HA95_ASCIM</name>
<dbReference type="Proteomes" id="UP000275078">
    <property type="component" value="Unassembled WGS sequence"/>
</dbReference>
<dbReference type="InterPro" id="IPR029063">
    <property type="entry name" value="SAM-dependent_MTases_sf"/>
</dbReference>
<keyword evidence="2" id="KW-0489">Methyltransferase</keyword>
<dbReference type="CDD" id="cd02440">
    <property type="entry name" value="AdoMet_MTases"/>
    <property type="match status" value="1"/>
</dbReference>
<dbReference type="Pfam" id="PF13489">
    <property type="entry name" value="Methyltransf_23"/>
    <property type="match status" value="1"/>
</dbReference>
<proteinExistence type="predicted"/>
<feature type="region of interest" description="Disordered" evidence="1">
    <location>
        <begin position="1"/>
        <end position="32"/>
    </location>
</feature>
<dbReference type="GO" id="GO:0008168">
    <property type="term" value="F:methyltransferase activity"/>
    <property type="evidence" value="ECO:0007669"/>
    <property type="project" value="UniProtKB-KW"/>
</dbReference>
<dbReference type="GO" id="GO:0032259">
    <property type="term" value="P:methylation"/>
    <property type="evidence" value="ECO:0007669"/>
    <property type="project" value="UniProtKB-KW"/>
</dbReference>
<gene>
    <name evidence="2" type="ORF">BJ508DRAFT_419889</name>
</gene>
<dbReference type="OrthoDB" id="2013972at2759"/>
<evidence type="ECO:0000313" key="3">
    <source>
        <dbReference type="Proteomes" id="UP000275078"/>
    </source>
</evidence>
<accession>A0A3N4HA95</accession>
<protein>
    <submittedName>
        <fullName evidence="2">S-adenosyl-L-methionine-dependent methyltransferase</fullName>
    </submittedName>
</protein>
<dbReference type="AlphaFoldDB" id="A0A3N4HA95"/>
<keyword evidence="2" id="KW-0808">Transferase</keyword>
<feature type="compositionally biased region" description="Basic and acidic residues" evidence="1">
    <location>
        <begin position="1"/>
        <end position="12"/>
    </location>
</feature>
<dbReference type="PANTHER" id="PTHR43591:SF31">
    <property type="entry name" value="LAEA-LIKE, PUTATIVE (AFU_ORTHOLOGUE AFUA_8G01930)-RELATED"/>
    <property type="match status" value="1"/>
</dbReference>
<reference evidence="2 3" key="1">
    <citation type="journal article" date="2018" name="Nat. Ecol. Evol.">
        <title>Pezizomycetes genomes reveal the molecular basis of ectomycorrhizal truffle lifestyle.</title>
        <authorList>
            <person name="Murat C."/>
            <person name="Payen T."/>
            <person name="Noel B."/>
            <person name="Kuo A."/>
            <person name="Morin E."/>
            <person name="Chen J."/>
            <person name="Kohler A."/>
            <person name="Krizsan K."/>
            <person name="Balestrini R."/>
            <person name="Da Silva C."/>
            <person name="Montanini B."/>
            <person name="Hainaut M."/>
            <person name="Levati E."/>
            <person name="Barry K.W."/>
            <person name="Belfiori B."/>
            <person name="Cichocki N."/>
            <person name="Clum A."/>
            <person name="Dockter R.B."/>
            <person name="Fauchery L."/>
            <person name="Guy J."/>
            <person name="Iotti M."/>
            <person name="Le Tacon F."/>
            <person name="Lindquist E.A."/>
            <person name="Lipzen A."/>
            <person name="Malagnac F."/>
            <person name="Mello A."/>
            <person name="Molinier V."/>
            <person name="Miyauchi S."/>
            <person name="Poulain J."/>
            <person name="Riccioni C."/>
            <person name="Rubini A."/>
            <person name="Sitrit Y."/>
            <person name="Splivallo R."/>
            <person name="Traeger S."/>
            <person name="Wang M."/>
            <person name="Zifcakova L."/>
            <person name="Wipf D."/>
            <person name="Zambonelli A."/>
            <person name="Paolocci F."/>
            <person name="Nowrousian M."/>
            <person name="Ottonello S."/>
            <person name="Baldrian P."/>
            <person name="Spatafora J.W."/>
            <person name="Henrissat B."/>
            <person name="Nagy L.G."/>
            <person name="Aury J.M."/>
            <person name="Wincker P."/>
            <person name="Grigoriev I.V."/>
            <person name="Bonfante P."/>
            <person name="Martin F.M."/>
        </authorList>
    </citation>
    <scope>NUCLEOTIDE SEQUENCE [LARGE SCALE GENOMIC DNA]</scope>
    <source>
        <strain evidence="2 3">RN42</strain>
    </source>
</reference>